<name>A0A8H4RPD8_9HELO</name>
<keyword evidence="9" id="KW-1185">Reference proteome</keyword>
<evidence type="ECO:0000256" key="5">
    <source>
        <dbReference type="ARBA" id="ARBA00038359"/>
    </source>
</evidence>
<dbReference type="Proteomes" id="UP000566819">
    <property type="component" value="Unassembled WGS sequence"/>
</dbReference>
<dbReference type="PANTHER" id="PTHR33048:SF47">
    <property type="entry name" value="INTEGRAL MEMBRANE PROTEIN-RELATED"/>
    <property type="match status" value="1"/>
</dbReference>
<evidence type="ECO:0000259" key="7">
    <source>
        <dbReference type="Pfam" id="PF20684"/>
    </source>
</evidence>
<proteinExistence type="inferred from homology"/>
<feature type="transmembrane region" description="Helical" evidence="6">
    <location>
        <begin position="27"/>
        <end position="48"/>
    </location>
</feature>
<dbReference type="InterPro" id="IPR049326">
    <property type="entry name" value="Rhodopsin_dom_fungi"/>
</dbReference>
<evidence type="ECO:0000313" key="9">
    <source>
        <dbReference type="Proteomes" id="UP000566819"/>
    </source>
</evidence>
<evidence type="ECO:0000256" key="2">
    <source>
        <dbReference type="ARBA" id="ARBA00022692"/>
    </source>
</evidence>
<evidence type="ECO:0000313" key="8">
    <source>
        <dbReference type="EMBL" id="KAF4632484.1"/>
    </source>
</evidence>
<keyword evidence="3 6" id="KW-1133">Transmembrane helix</keyword>
<sequence>MLLDKQGLKLMGPKLIALDKMVYSSEIMVTAATTFARLSIPLFYAGIFITRSFRIAVYVMYAVIVGWGIAFTFTYTFQCNPSNPLWAQQQGKRVGCVDISVNFYYAVSTILIDVMVLALPWPMVWRLKMELKQKIAVLSIFMLGAIAESLRLVLENVTLSSQSASLSESATTIPIAKLRYSTGLSLNVASQLPALVSQLYCVELIAAS</sequence>
<reference evidence="8 9" key="1">
    <citation type="submission" date="2020-03" db="EMBL/GenBank/DDBJ databases">
        <title>Draft Genome Sequence of Cudoniella acicularis.</title>
        <authorList>
            <person name="Buettner E."/>
            <person name="Kellner H."/>
        </authorList>
    </citation>
    <scope>NUCLEOTIDE SEQUENCE [LARGE SCALE GENOMIC DNA]</scope>
    <source>
        <strain evidence="8 9">DSM 108380</strain>
    </source>
</reference>
<evidence type="ECO:0000256" key="6">
    <source>
        <dbReference type="SAM" id="Phobius"/>
    </source>
</evidence>
<dbReference type="GO" id="GO:0016020">
    <property type="term" value="C:membrane"/>
    <property type="evidence" value="ECO:0007669"/>
    <property type="project" value="UniProtKB-SubCell"/>
</dbReference>
<evidence type="ECO:0000256" key="1">
    <source>
        <dbReference type="ARBA" id="ARBA00004141"/>
    </source>
</evidence>
<keyword evidence="2 6" id="KW-0812">Transmembrane</keyword>
<gene>
    <name evidence="8" type="ORF">G7Y89_g5648</name>
</gene>
<evidence type="ECO:0000256" key="3">
    <source>
        <dbReference type="ARBA" id="ARBA00022989"/>
    </source>
</evidence>
<dbReference type="AlphaFoldDB" id="A0A8H4RPD8"/>
<keyword evidence="4 6" id="KW-0472">Membrane</keyword>
<dbReference type="EMBL" id="JAAMPI010000344">
    <property type="protein sequence ID" value="KAF4632484.1"/>
    <property type="molecule type" value="Genomic_DNA"/>
</dbReference>
<dbReference type="InterPro" id="IPR052337">
    <property type="entry name" value="SAT4-like"/>
</dbReference>
<accession>A0A8H4RPD8</accession>
<comment type="caution">
    <text evidence="8">The sequence shown here is derived from an EMBL/GenBank/DDBJ whole genome shotgun (WGS) entry which is preliminary data.</text>
</comment>
<dbReference type="OrthoDB" id="5393606at2759"/>
<comment type="subcellular location">
    <subcellularLocation>
        <location evidence="1">Membrane</location>
        <topology evidence="1">Multi-pass membrane protein</topology>
    </subcellularLocation>
</comment>
<dbReference type="PANTHER" id="PTHR33048">
    <property type="entry name" value="PTH11-LIKE INTEGRAL MEMBRANE PROTEIN (AFU_ORTHOLOGUE AFUA_5G11245)"/>
    <property type="match status" value="1"/>
</dbReference>
<protein>
    <recommendedName>
        <fullName evidence="7">Rhodopsin domain-containing protein</fullName>
    </recommendedName>
</protein>
<organism evidence="8 9">
    <name type="scientific">Cudoniella acicularis</name>
    <dbReference type="NCBI Taxonomy" id="354080"/>
    <lineage>
        <taxon>Eukaryota</taxon>
        <taxon>Fungi</taxon>
        <taxon>Dikarya</taxon>
        <taxon>Ascomycota</taxon>
        <taxon>Pezizomycotina</taxon>
        <taxon>Leotiomycetes</taxon>
        <taxon>Helotiales</taxon>
        <taxon>Tricladiaceae</taxon>
        <taxon>Cudoniella</taxon>
    </lineage>
</organism>
<feature type="transmembrane region" description="Helical" evidence="6">
    <location>
        <begin position="103"/>
        <end position="123"/>
    </location>
</feature>
<feature type="domain" description="Rhodopsin" evidence="7">
    <location>
        <begin position="18"/>
        <end position="147"/>
    </location>
</feature>
<feature type="transmembrane region" description="Helical" evidence="6">
    <location>
        <begin position="55"/>
        <end position="77"/>
    </location>
</feature>
<evidence type="ECO:0000256" key="4">
    <source>
        <dbReference type="ARBA" id="ARBA00023136"/>
    </source>
</evidence>
<comment type="similarity">
    <text evidence="5">Belongs to the SAT4 family.</text>
</comment>
<dbReference type="Pfam" id="PF20684">
    <property type="entry name" value="Fung_rhodopsin"/>
    <property type="match status" value="1"/>
</dbReference>